<dbReference type="CDD" id="cd03801">
    <property type="entry name" value="GT4_PimA-like"/>
    <property type="match status" value="1"/>
</dbReference>
<dbReference type="Gene3D" id="3.40.50.2000">
    <property type="entry name" value="Glycogen Phosphorylase B"/>
    <property type="match status" value="2"/>
</dbReference>
<dbReference type="Pfam" id="PF13439">
    <property type="entry name" value="Glyco_transf_4"/>
    <property type="match status" value="1"/>
</dbReference>
<dbReference type="Proteomes" id="UP000630936">
    <property type="component" value="Unassembled WGS sequence"/>
</dbReference>
<evidence type="ECO:0000256" key="2">
    <source>
        <dbReference type="ARBA" id="ARBA00022679"/>
    </source>
</evidence>
<name>A0A918QAY2_9ACTN</name>
<dbReference type="InterPro" id="IPR050194">
    <property type="entry name" value="Glycosyltransferase_grp1"/>
</dbReference>
<dbReference type="AlphaFoldDB" id="A0A918QAY2"/>
<reference evidence="5" key="1">
    <citation type="journal article" date="2014" name="Int. J. Syst. Evol. Microbiol.">
        <title>Complete genome sequence of Corynebacterium casei LMG S-19264T (=DSM 44701T), isolated from a smear-ripened cheese.</title>
        <authorList>
            <consortium name="US DOE Joint Genome Institute (JGI-PGF)"/>
            <person name="Walter F."/>
            <person name="Albersmeier A."/>
            <person name="Kalinowski J."/>
            <person name="Ruckert C."/>
        </authorList>
    </citation>
    <scope>NUCLEOTIDE SEQUENCE</scope>
    <source>
        <strain evidence="5">JCM 4988</strain>
    </source>
</reference>
<protein>
    <submittedName>
        <fullName evidence="5">Glycosyl transferase family 1</fullName>
    </submittedName>
</protein>
<dbReference type="PANTHER" id="PTHR45947:SF3">
    <property type="entry name" value="SULFOQUINOVOSYL TRANSFERASE SQD2"/>
    <property type="match status" value="1"/>
</dbReference>
<dbReference type="GO" id="GO:0009250">
    <property type="term" value="P:glucan biosynthetic process"/>
    <property type="evidence" value="ECO:0007669"/>
    <property type="project" value="InterPro"/>
</dbReference>
<accession>A0A918QAY2</accession>
<dbReference type="GO" id="GO:1901137">
    <property type="term" value="P:carbohydrate derivative biosynthetic process"/>
    <property type="evidence" value="ECO:0007669"/>
    <property type="project" value="UniProtKB-ARBA"/>
</dbReference>
<keyword evidence="2 5" id="KW-0808">Transferase</keyword>
<evidence type="ECO:0000259" key="4">
    <source>
        <dbReference type="Pfam" id="PF13439"/>
    </source>
</evidence>
<dbReference type="GO" id="GO:0016757">
    <property type="term" value="F:glycosyltransferase activity"/>
    <property type="evidence" value="ECO:0007669"/>
    <property type="project" value="UniProtKB-KW"/>
</dbReference>
<evidence type="ECO:0000313" key="5">
    <source>
        <dbReference type="EMBL" id="GGZ37554.1"/>
    </source>
</evidence>
<dbReference type="SUPFAM" id="SSF53756">
    <property type="entry name" value="UDP-Glycosyltransferase/glycogen phosphorylase"/>
    <property type="match status" value="1"/>
</dbReference>
<dbReference type="NCBIfam" id="TIGR02149">
    <property type="entry name" value="glgA_Coryne"/>
    <property type="match status" value="1"/>
</dbReference>
<dbReference type="InterPro" id="IPR001296">
    <property type="entry name" value="Glyco_trans_1"/>
</dbReference>
<evidence type="ECO:0000313" key="6">
    <source>
        <dbReference type="Proteomes" id="UP000630936"/>
    </source>
</evidence>
<organism evidence="5 6">
    <name type="scientific">Streptomyces inusitatus</name>
    <dbReference type="NCBI Taxonomy" id="68221"/>
    <lineage>
        <taxon>Bacteria</taxon>
        <taxon>Bacillati</taxon>
        <taxon>Actinomycetota</taxon>
        <taxon>Actinomycetes</taxon>
        <taxon>Kitasatosporales</taxon>
        <taxon>Streptomycetaceae</taxon>
        <taxon>Streptomyces</taxon>
    </lineage>
</organism>
<dbReference type="InterPro" id="IPR011875">
    <property type="entry name" value="M1P_synthase"/>
</dbReference>
<dbReference type="PANTHER" id="PTHR45947">
    <property type="entry name" value="SULFOQUINOVOSYL TRANSFERASE SQD2"/>
    <property type="match status" value="1"/>
</dbReference>
<evidence type="ECO:0000259" key="3">
    <source>
        <dbReference type="Pfam" id="PF00534"/>
    </source>
</evidence>
<feature type="domain" description="Glycosyltransferase subfamily 4-like N-terminal" evidence="4">
    <location>
        <begin position="14"/>
        <end position="170"/>
    </location>
</feature>
<dbReference type="Pfam" id="PF00534">
    <property type="entry name" value="Glycos_transf_1"/>
    <property type="match status" value="1"/>
</dbReference>
<keyword evidence="6" id="KW-1185">Reference proteome</keyword>
<feature type="domain" description="Glycosyl transferase family 1" evidence="3">
    <location>
        <begin position="184"/>
        <end position="355"/>
    </location>
</feature>
<dbReference type="InterPro" id="IPR028098">
    <property type="entry name" value="Glyco_trans_4-like_N"/>
</dbReference>
<sequence length="381" mass="40495">MGLLTREYPPDVTGGAGAHVEFLARELRALTDLEVHCWGDGEAEGVLRHRPAASLAGADPALGALSVDLAMAAELAGRELVHSHTWYASLAGHLAKLLYGVPHVITAHSLAPAHPRPPGGDTFAGWAERTAIGTADAVVTVSRRMRQDILAAHPALDPDRVRVIPGGVDTLLFRPDHETDALERTGVDPTRPYALFVGRLTGRKGLPHLLRAAHALDPEAQLVLCTGPPGDTPADAEARALIAELDRVRDGVHWIPGTLPRPRLVQLLSHATVLVCPSVHEPLGMINLEAMACGTAVVASAVGGIPEVVDDGTTGLLVPYDARHPEAFESGLTQAVNRVLDDPGGAARMGAAGRRRVVREFAWDRAAKRVYALYEELLARP</sequence>
<dbReference type="EMBL" id="BMWG01000009">
    <property type="protein sequence ID" value="GGZ37554.1"/>
    <property type="molecule type" value="Genomic_DNA"/>
</dbReference>
<comment type="caution">
    <text evidence="5">The sequence shown here is derived from an EMBL/GenBank/DDBJ whole genome shotgun (WGS) entry which is preliminary data.</text>
</comment>
<reference evidence="5" key="2">
    <citation type="submission" date="2020-09" db="EMBL/GenBank/DDBJ databases">
        <authorList>
            <person name="Sun Q."/>
            <person name="Ohkuma M."/>
        </authorList>
    </citation>
    <scope>NUCLEOTIDE SEQUENCE</scope>
    <source>
        <strain evidence="5">JCM 4988</strain>
    </source>
</reference>
<proteinExistence type="predicted"/>
<dbReference type="RefSeq" id="WP_190123997.1">
    <property type="nucleotide sequence ID" value="NZ_BMWG01000009.1"/>
</dbReference>
<evidence type="ECO:0000256" key="1">
    <source>
        <dbReference type="ARBA" id="ARBA00022676"/>
    </source>
</evidence>
<gene>
    <name evidence="5" type="ORF">GCM10010387_34660</name>
</gene>
<keyword evidence="1" id="KW-0328">Glycosyltransferase</keyword>